<dbReference type="InterPro" id="IPR003593">
    <property type="entry name" value="AAA+_ATPase"/>
</dbReference>
<feature type="domain" description="AAA+ ATPase" evidence="1">
    <location>
        <begin position="41"/>
        <end position="186"/>
    </location>
</feature>
<dbReference type="CDD" id="cd00009">
    <property type="entry name" value="AAA"/>
    <property type="match status" value="1"/>
</dbReference>
<dbReference type="Gene3D" id="3.40.50.300">
    <property type="entry name" value="P-loop containing nucleotide triphosphate hydrolases"/>
    <property type="match status" value="1"/>
</dbReference>
<dbReference type="InterPro" id="IPR050238">
    <property type="entry name" value="DNA_Rep/Repair_Clamp_Loader"/>
</dbReference>
<organism evidence="2">
    <name type="scientific">marine sediment metagenome</name>
    <dbReference type="NCBI Taxonomy" id="412755"/>
    <lineage>
        <taxon>unclassified sequences</taxon>
        <taxon>metagenomes</taxon>
        <taxon>ecological metagenomes</taxon>
    </lineage>
</organism>
<evidence type="ECO:0000259" key="1">
    <source>
        <dbReference type="SMART" id="SM00382"/>
    </source>
</evidence>
<accession>A0A0F9UH96</accession>
<dbReference type="EMBL" id="LAZR01000690">
    <property type="protein sequence ID" value="KKN60611.1"/>
    <property type="molecule type" value="Genomic_DNA"/>
</dbReference>
<dbReference type="Gene3D" id="1.10.8.60">
    <property type="match status" value="1"/>
</dbReference>
<dbReference type="InterPro" id="IPR027417">
    <property type="entry name" value="P-loop_NTPase"/>
</dbReference>
<proteinExistence type="predicted"/>
<dbReference type="SUPFAM" id="SSF52540">
    <property type="entry name" value="P-loop containing nucleoside triphosphate hydrolases"/>
    <property type="match status" value="1"/>
</dbReference>
<evidence type="ECO:0000313" key="2">
    <source>
        <dbReference type="EMBL" id="KKN60611.1"/>
    </source>
</evidence>
<protein>
    <recommendedName>
        <fullName evidence="1">AAA+ ATPase domain-containing protein</fullName>
    </recommendedName>
</protein>
<dbReference type="GO" id="GO:0006261">
    <property type="term" value="P:DNA-templated DNA replication"/>
    <property type="evidence" value="ECO:0007669"/>
    <property type="project" value="TreeGrafter"/>
</dbReference>
<comment type="caution">
    <text evidence="2">The sequence shown here is derived from an EMBL/GenBank/DDBJ whole genome shotgun (WGS) entry which is preliminary data.</text>
</comment>
<name>A0A0F9UH96_9ZZZZ</name>
<reference evidence="2" key="1">
    <citation type="journal article" date="2015" name="Nature">
        <title>Complex archaea that bridge the gap between prokaryotes and eukaryotes.</title>
        <authorList>
            <person name="Spang A."/>
            <person name="Saw J.H."/>
            <person name="Jorgensen S.L."/>
            <person name="Zaremba-Niedzwiedzka K."/>
            <person name="Martijn J."/>
            <person name="Lind A.E."/>
            <person name="van Eijk R."/>
            <person name="Schleper C."/>
            <person name="Guy L."/>
            <person name="Ettema T.J."/>
        </authorList>
    </citation>
    <scope>NUCLEOTIDE SEQUENCE</scope>
</reference>
<dbReference type="Pfam" id="PF13177">
    <property type="entry name" value="DNA_pol3_delta2"/>
    <property type="match status" value="1"/>
</dbReference>
<sequence>MIVRRGKGDLNKIYRPCKISEVVGNETIKRIINKALENNTLPHALLFTGPSGCGKTTFARLIALGLNCIEGVSGEPCCQCASCIAILNLNSFAVIESDAGRTGDVATTRKILEDLPSAPMGGERYKVAIFDEAHKLGGNSGSEDALLKFLEDTPEHVYIILCTNEPQKLKEVTRNRCKITQFGRLQDDDVCKLLEQVCQFEGFDYKIEILQYISEEANGVPRAALGYLQQIAAEESWTKDAASVVITAGIDIDYVEVYDFCRLIIKERNFQSTVKAYSKIKKIPIEIIRMAVCGFFVGCLKRANNLKEAQQFSEIIDITSQPYFNNPKPEHILMNSLFKITQILRRTN</sequence>
<gene>
    <name evidence="2" type="ORF">LCGC14_0530510</name>
</gene>
<dbReference type="SMART" id="SM00382">
    <property type="entry name" value="AAA"/>
    <property type="match status" value="1"/>
</dbReference>
<dbReference type="PANTHER" id="PTHR11669:SF0">
    <property type="entry name" value="PROTEIN STICHEL-LIKE 2"/>
    <property type="match status" value="1"/>
</dbReference>
<dbReference type="PANTHER" id="PTHR11669">
    <property type="entry name" value="REPLICATION FACTOR C / DNA POLYMERASE III GAMMA-TAU SUBUNIT"/>
    <property type="match status" value="1"/>
</dbReference>
<dbReference type="AlphaFoldDB" id="A0A0F9UH96"/>